<dbReference type="Proteomes" id="UP000630718">
    <property type="component" value="Unassembled WGS sequence"/>
</dbReference>
<dbReference type="InterPro" id="IPR029044">
    <property type="entry name" value="Nucleotide-diphossugar_trans"/>
</dbReference>
<gene>
    <name evidence="1" type="ORF">GCM10018772_36430</name>
</gene>
<organism evidence="1 2">
    <name type="scientific">Streptomyces fumanus</name>
    <dbReference type="NCBI Taxonomy" id="67302"/>
    <lineage>
        <taxon>Bacteria</taxon>
        <taxon>Bacillati</taxon>
        <taxon>Actinomycetota</taxon>
        <taxon>Actinomycetes</taxon>
        <taxon>Kitasatosporales</taxon>
        <taxon>Streptomycetaceae</taxon>
        <taxon>Streptomyces</taxon>
    </lineage>
</organism>
<evidence type="ECO:0008006" key="3">
    <source>
        <dbReference type="Google" id="ProtNLM"/>
    </source>
</evidence>
<comment type="caution">
    <text evidence="1">The sequence shown here is derived from an EMBL/GenBank/DDBJ whole genome shotgun (WGS) entry which is preliminary data.</text>
</comment>
<dbReference type="AlphaFoldDB" id="A0A919AH26"/>
<dbReference type="SUPFAM" id="SSF53448">
    <property type="entry name" value="Nucleotide-diphospho-sugar transferases"/>
    <property type="match status" value="1"/>
</dbReference>
<dbReference type="RefSeq" id="WP_351056707.1">
    <property type="nucleotide sequence ID" value="NZ_JBEPCF010000026.1"/>
</dbReference>
<evidence type="ECO:0000313" key="1">
    <source>
        <dbReference type="EMBL" id="GHF08050.1"/>
    </source>
</evidence>
<protein>
    <recommendedName>
        <fullName evidence="3">Glycosyltransferase</fullName>
    </recommendedName>
</protein>
<sequence length="251" mass="28873">MTSVGIWCAVSEADYPLLGLTMRNLLEHDRVGIALVLHTGVRRPHDYGALAARFANVREVHRNFGEGYSKSLADGGYDQLSARNFALDLLEDIGVEWVFQFDADDYYNPDVITAVAQLDERFDAVSCSCYTLTSERSHWYEPRLERDVGGRRLLDPHTRIWRSRLAKRFELCPIASQRYANITRHCGVTFRGHPHWRFQALDGPFHFHLHCLLGKRHTAARTASRDLGRPVPPQLSKCIKELARWRYSHVE</sequence>
<proteinExistence type="predicted"/>
<reference evidence="1" key="1">
    <citation type="journal article" date="2014" name="Int. J. Syst. Evol. Microbiol.">
        <title>Complete genome sequence of Corynebacterium casei LMG S-19264T (=DSM 44701T), isolated from a smear-ripened cheese.</title>
        <authorList>
            <consortium name="US DOE Joint Genome Institute (JGI-PGF)"/>
            <person name="Walter F."/>
            <person name="Albersmeier A."/>
            <person name="Kalinowski J."/>
            <person name="Ruckert C."/>
        </authorList>
    </citation>
    <scope>NUCLEOTIDE SEQUENCE</scope>
    <source>
        <strain evidence="1">JCM 4477</strain>
    </source>
</reference>
<name>A0A919AH26_9ACTN</name>
<dbReference type="EMBL" id="BNBI01000007">
    <property type="protein sequence ID" value="GHF08050.1"/>
    <property type="molecule type" value="Genomic_DNA"/>
</dbReference>
<accession>A0A919AH26</accession>
<keyword evidence="2" id="KW-1185">Reference proteome</keyword>
<reference evidence="1" key="2">
    <citation type="submission" date="2020-09" db="EMBL/GenBank/DDBJ databases">
        <authorList>
            <person name="Sun Q."/>
            <person name="Ohkuma M."/>
        </authorList>
    </citation>
    <scope>NUCLEOTIDE SEQUENCE</scope>
    <source>
        <strain evidence="1">JCM 4477</strain>
    </source>
</reference>
<evidence type="ECO:0000313" key="2">
    <source>
        <dbReference type="Proteomes" id="UP000630718"/>
    </source>
</evidence>